<evidence type="ECO:0000259" key="2">
    <source>
        <dbReference type="PROSITE" id="PS51186"/>
    </source>
</evidence>
<sequence length="144" mass="15290">MKIRTARSDDLEAVKAMLTENDLPASDITEDLLSDFAVAEDVDGSVVGCVGLERFGAIALLRSLTVGGTARNAGLGSRLRAHAEDLARANEISELWLLTTTAADFFARAGYVVTNRGRAPAELQASKQFAHLCPATAVCLKKSL</sequence>
<dbReference type="PANTHER" id="PTHR13947:SF37">
    <property type="entry name" value="LD18367P"/>
    <property type="match status" value="1"/>
</dbReference>
<dbReference type="EMBL" id="QHKS01000010">
    <property type="protein sequence ID" value="RDK01476.1"/>
    <property type="molecule type" value="Genomic_DNA"/>
</dbReference>
<dbReference type="InterPro" id="IPR000182">
    <property type="entry name" value="GNAT_dom"/>
</dbReference>
<evidence type="ECO:0000256" key="1">
    <source>
        <dbReference type="ARBA" id="ARBA00022679"/>
    </source>
</evidence>
<dbReference type="NCBIfam" id="NF040501">
    <property type="entry name" value="resist_ArsN2"/>
    <property type="match status" value="1"/>
</dbReference>
<keyword evidence="1 3" id="KW-0808">Transferase</keyword>
<name>A0A370N793_9BURK</name>
<comment type="caution">
    <text evidence="3">The sequence shown here is derived from an EMBL/GenBank/DDBJ whole genome shotgun (WGS) entry which is preliminary data.</text>
</comment>
<dbReference type="SUPFAM" id="SSF55729">
    <property type="entry name" value="Acyl-CoA N-acyltransferases (Nat)"/>
    <property type="match status" value="1"/>
</dbReference>
<evidence type="ECO:0000313" key="4">
    <source>
        <dbReference type="Proteomes" id="UP000254875"/>
    </source>
</evidence>
<keyword evidence="4" id="KW-1185">Reference proteome</keyword>
<dbReference type="CDD" id="cd04301">
    <property type="entry name" value="NAT_SF"/>
    <property type="match status" value="1"/>
</dbReference>
<gene>
    <name evidence="3" type="ORF">DLM46_16770</name>
</gene>
<accession>A0A370N793</accession>
<dbReference type="InterPro" id="IPR016181">
    <property type="entry name" value="Acyl_CoA_acyltransferase"/>
</dbReference>
<reference evidence="4" key="1">
    <citation type="submission" date="2018-05" db="EMBL/GenBank/DDBJ databases">
        <authorList>
            <person name="Feng T."/>
        </authorList>
    </citation>
    <scope>NUCLEOTIDE SEQUENCE [LARGE SCALE GENOMIC DNA]</scope>
    <source>
        <strain evidence="4">S27</strain>
    </source>
</reference>
<dbReference type="PANTHER" id="PTHR13947">
    <property type="entry name" value="GNAT FAMILY N-ACETYLTRANSFERASE"/>
    <property type="match status" value="1"/>
</dbReference>
<dbReference type="Gene3D" id="3.40.630.30">
    <property type="match status" value="1"/>
</dbReference>
<dbReference type="GO" id="GO:0008080">
    <property type="term" value="F:N-acetyltransferase activity"/>
    <property type="evidence" value="ECO:0007669"/>
    <property type="project" value="InterPro"/>
</dbReference>
<dbReference type="AlphaFoldDB" id="A0A370N793"/>
<dbReference type="InterPro" id="IPR050769">
    <property type="entry name" value="NAT_camello-type"/>
</dbReference>
<protein>
    <submittedName>
        <fullName evidence="3">GNAT family N-acetyltransferase</fullName>
    </submittedName>
</protein>
<dbReference type="Proteomes" id="UP000254875">
    <property type="component" value="Unassembled WGS sequence"/>
</dbReference>
<dbReference type="OrthoDB" id="5197788at2"/>
<feature type="domain" description="N-acetyltransferase" evidence="2">
    <location>
        <begin position="1"/>
        <end position="144"/>
    </location>
</feature>
<dbReference type="PROSITE" id="PS51186">
    <property type="entry name" value="GNAT"/>
    <property type="match status" value="1"/>
</dbReference>
<dbReference type="Pfam" id="PF13508">
    <property type="entry name" value="Acetyltransf_7"/>
    <property type="match status" value="1"/>
</dbReference>
<organism evidence="3 4">
    <name type="scientific">Paraburkholderia lacunae</name>
    <dbReference type="NCBI Taxonomy" id="2211104"/>
    <lineage>
        <taxon>Bacteria</taxon>
        <taxon>Pseudomonadati</taxon>
        <taxon>Pseudomonadota</taxon>
        <taxon>Betaproteobacteria</taxon>
        <taxon>Burkholderiales</taxon>
        <taxon>Burkholderiaceae</taxon>
        <taxon>Paraburkholderia</taxon>
    </lineage>
</organism>
<proteinExistence type="predicted"/>
<evidence type="ECO:0000313" key="3">
    <source>
        <dbReference type="EMBL" id="RDK01476.1"/>
    </source>
</evidence>